<organism evidence="2 3">
    <name type="scientific">Gossypium australe</name>
    <dbReference type="NCBI Taxonomy" id="47621"/>
    <lineage>
        <taxon>Eukaryota</taxon>
        <taxon>Viridiplantae</taxon>
        <taxon>Streptophyta</taxon>
        <taxon>Embryophyta</taxon>
        <taxon>Tracheophyta</taxon>
        <taxon>Spermatophyta</taxon>
        <taxon>Magnoliopsida</taxon>
        <taxon>eudicotyledons</taxon>
        <taxon>Gunneridae</taxon>
        <taxon>Pentapetalae</taxon>
        <taxon>rosids</taxon>
        <taxon>malvids</taxon>
        <taxon>Malvales</taxon>
        <taxon>Malvaceae</taxon>
        <taxon>Malvoideae</taxon>
        <taxon>Gossypium</taxon>
    </lineage>
</organism>
<sequence>MLKDYDCVRKYHPGNANVVVDAWSRKFMSDLRAMSAQLSVTNDRGLLESYNSFTMHPSNSKMYCDLRKLYWWTRLKRPVFEYVVRCLVC</sequence>
<dbReference type="Gene3D" id="1.10.340.70">
    <property type="match status" value="1"/>
</dbReference>
<feature type="domain" description="Integrase zinc-binding" evidence="1">
    <location>
        <begin position="48"/>
        <end position="89"/>
    </location>
</feature>
<dbReference type="Proteomes" id="UP000325315">
    <property type="component" value="Unassembled WGS sequence"/>
</dbReference>
<proteinExistence type="predicted"/>
<keyword evidence="3" id="KW-1185">Reference proteome</keyword>
<protein>
    <submittedName>
        <fullName evidence="2">Ty3-gypsy retrotransposon protein</fullName>
    </submittedName>
</protein>
<accession>A0A5B6WNH1</accession>
<dbReference type="OrthoDB" id="1938712at2759"/>
<evidence type="ECO:0000313" key="3">
    <source>
        <dbReference type="Proteomes" id="UP000325315"/>
    </source>
</evidence>
<name>A0A5B6WNH1_9ROSI</name>
<dbReference type="AlphaFoldDB" id="A0A5B6WNH1"/>
<comment type="caution">
    <text evidence="2">The sequence shown here is derived from an EMBL/GenBank/DDBJ whole genome shotgun (WGS) entry which is preliminary data.</text>
</comment>
<gene>
    <name evidence="2" type="ORF">EPI10_005597</name>
</gene>
<evidence type="ECO:0000313" key="2">
    <source>
        <dbReference type="EMBL" id="KAA3483419.1"/>
    </source>
</evidence>
<evidence type="ECO:0000259" key="1">
    <source>
        <dbReference type="Pfam" id="PF17921"/>
    </source>
</evidence>
<dbReference type="EMBL" id="SMMG02000002">
    <property type="protein sequence ID" value="KAA3483419.1"/>
    <property type="molecule type" value="Genomic_DNA"/>
</dbReference>
<dbReference type="Pfam" id="PF17921">
    <property type="entry name" value="Integrase_H2C2"/>
    <property type="match status" value="1"/>
</dbReference>
<reference evidence="3" key="1">
    <citation type="journal article" date="2019" name="Plant Biotechnol. J.">
        <title>Genome sequencing of the Australian wild diploid species Gossypium australe highlights disease resistance and delayed gland morphogenesis.</title>
        <authorList>
            <person name="Cai Y."/>
            <person name="Cai X."/>
            <person name="Wang Q."/>
            <person name="Wang P."/>
            <person name="Zhang Y."/>
            <person name="Cai C."/>
            <person name="Xu Y."/>
            <person name="Wang K."/>
            <person name="Zhou Z."/>
            <person name="Wang C."/>
            <person name="Geng S."/>
            <person name="Li B."/>
            <person name="Dong Q."/>
            <person name="Hou Y."/>
            <person name="Wang H."/>
            <person name="Ai P."/>
            <person name="Liu Z."/>
            <person name="Yi F."/>
            <person name="Sun M."/>
            <person name="An G."/>
            <person name="Cheng J."/>
            <person name="Zhang Y."/>
            <person name="Shi Q."/>
            <person name="Xie Y."/>
            <person name="Shi X."/>
            <person name="Chang Y."/>
            <person name="Huang F."/>
            <person name="Chen Y."/>
            <person name="Hong S."/>
            <person name="Mi L."/>
            <person name="Sun Q."/>
            <person name="Zhang L."/>
            <person name="Zhou B."/>
            <person name="Peng R."/>
            <person name="Zhang X."/>
            <person name="Liu F."/>
        </authorList>
    </citation>
    <scope>NUCLEOTIDE SEQUENCE [LARGE SCALE GENOMIC DNA]</scope>
    <source>
        <strain evidence="3">cv. PA1801</strain>
    </source>
</reference>
<dbReference type="InterPro" id="IPR041588">
    <property type="entry name" value="Integrase_H2C2"/>
</dbReference>